<evidence type="ECO:0000256" key="6">
    <source>
        <dbReference type="PROSITE-ProRule" id="PRU10141"/>
    </source>
</evidence>
<dbReference type="PROSITE" id="PS00108">
    <property type="entry name" value="PROTEIN_KINASE_ST"/>
    <property type="match status" value="1"/>
</dbReference>
<gene>
    <name evidence="10" type="ORF">KI387_028905</name>
</gene>
<feature type="domain" description="PB1" evidence="9">
    <location>
        <begin position="45"/>
        <end position="134"/>
    </location>
</feature>
<feature type="region of interest" description="Disordered" evidence="7">
    <location>
        <begin position="168"/>
        <end position="201"/>
    </location>
</feature>
<feature type="compositionally biased region" description="Basic residues" evidence="7">
    <location>
        <begin position="238"/>
        <end position="247"/>
    </location>
</feature>
<keyword evidence="3 6" id="KW-0547">Nucleotide-binding</keyword>
<evidence type="ECO:0000259" key="8">
    <source>
        <dbReference type="PROSITE" id="PS50011"/>
    </source>
</evidence>
<evidence type="ECO:0000313" key="11">
    <source>
        <dbReference type="Proteomes" id="UP000824469"/>
    </source>
</evidence>
<dbReference type="PANTHER" id="PTHR23257:SF703">
    <property type="entry name" value="KINASE SUPERFAMILY WITH OCTICOSAPEPTIDE_PHOX_BEM1P DOMAIN-CONTAINING PROTEIN"/>
    <property type="match status" value="1"/>
</dbReference>
<feature type="compositionally biased region" description="Low complexity" evidence="7">
    <location>
        <begin position="172"/>
        <end position="201"/>
    </location>
</feature>
<evidence type="ECO:0000256" key="4">
    <source>
        <dbReference type="ARBA" id="ARBA00022777"/>
    </source>
</evidence>
<dbReference type="Pfam" id="PF00564">
    <property type="entry name" value="PB1"/>
    <property type="match status" value="1"/>
</dbReference>
<feature type="region of interest" description="Disordered" evidence="7">
    <location>
        <begin position="1235"/>
        <end position="1254"/>
    </location>
</feature>
<proteinExistence type="predicted"/>
<dbReference type="Pfam" id="PF07714">
    <property type="entry name" value="PK_Tyr_Ser-Thr"/>
    <property type="match status" value="1"/>
</dbReference>
<evidence type="ECO:0000256" key="3">
    <source>
        <dbReference type="ARBA" id="ARBA00022741"/>
    </source>
</evidence>
<dbReference type="GO" id="GO:0005524">
    <property type="term" value="F:ATP binding"/>
    <property type="evidence" value="ECO:0007669"/>
    <property type="project" value="UniProtKB-UniRule"/>
</dbReference>
<dbReference type="InterPro" id="IPR008271">
    <property type="entry name" value="Ser/Thr_kinase_AS"/>
</dbReference>
<feature type="region of interest" description="Disordered" evidence="7">
    <location>
        <begin position="1268"/>
        <end position="1294"/>
    </location>
</feature>
<evidence type="ECO:0000256" key="2">
    <source>
        <dbReference type="ARBA" id="ARBA00022679"/>
    </source>
</evidence>
<dbReference type="Gene3D" id="1.10.510.10">
    <property type="entry name" value="Transferase(Phosphotransferase) domain 1"/>
    <property type="match status" value="1"/>
</dbReference>
<evidence type="ECO:0000256" key="5">
    <source>
        <dbReference type="ARBA" id="ARBA00022840"/>
    </source>
</evidence>
<comment type="caution">
    <text evidence="10">The sequence shown here is derived from an EMBL/GenBank/DDBJ whole genome shotgun (WGS) entry which is preliminary data.</text>
</comment>
<dbReference type="CDD" id="cd06410">
    <property type="entry name" value="PB1_UP2"/>
    <property type="match status" value="1"/>
</dbReference>
<dbReference type="Proteomes" id="UP000824469">
    <property type="component" value="Unassembled WGS sequence"/>
</dbReference>
<keyword evidence="2" id="KW-0808">Transferase</keyword>
<dbReference type="OMA" id="WNASYYA"/>
<dbReference type="InterPro" id="IPR050167">
    <property type="entry name" value="Ser_Thr_protein_kinase"/>
</dbReference>
<dbReference type="PANTHER" id="PTHR23257">
    <property type="entry name" value="SERINE-THREONINE PROTEIN KINASE"/>
    <property type="match status" value="1"/>
</dbReference>
<evidence type="ECO:0000313" key="10">
    <source>
        <dbReference type="EMBL" id="KAH9297223.1"/>
    </source>
</evidence>
<feature type="region of interest" description="Disordered" evidence="7">
    <location>
        <begin position="224"/>
        <end position="253"/>
    </location>
</feature>
<dbReference type="Gene3D" id="3.10.20.90">
    <property type="entry name" value="Phosphatidylinositol 3-kinase Catalytic Subunit, Chain A, domain 1"/>
    <property type="match status" value="1"/>
</dbReference>
<feature type="compositionally biased region" description="Low complexity" evidence="7">
    <location>
        <begin position="1236"/>
        <end position="1250"/>
    </location>
</feature>
<dbReference type="SUPFAM" id="SSF54277">
    <property type="entry name" value="CAD &amp; PB1 domains"/>
    <property type="match status" value="1"/>
</dbReference>
<dbReference type="FunFam" id="3.10.20.90:FF:000058">
    <property type="entry name" value="Octicosapeptide/phox/Bem1p domain kinase superfamily protein"/>
    <property type="match status" value="1"/>
</dbReference>
<dbReference type="PROSITE" id="PS00107">
    <property type="entry name" value="PROTEIN_KINASE_ATP"/>
    <property type="match status" value="1"/>
</dbReference>
<dbReference type="PROSITE" id="PS50011">
    <property type="entry name" value="PROTEIN_KINASE_DOM"/>
    <property type="match status" value="1"/>
</dbReference>
<evidence type="ECO:0000256" key="1">
    <source>
        <dbReference type="ARBA" id="ARBA00022527"/>
    </source>
</evidence>
<reference evidence="10 11" key="1">
    <citation type="journal article" date="2021" name="Nat. Plants">
        <title>The Taxus genome provides insights into paclitaxel biosynthesis.</title>
        <authorList>
            <person name="Xiong X."/>
            <person name="Gou J."/>
            <person name="Liao Q."/>
            <person name="Li Y."/>
            <person name="Zhou Q."/>
            <person name="Bi G."/>
            <person name="Li C."/>
            <person name="Du R."/>
            <person name="Wang X."/>
            <person name="Sun T."/>
            <person name="Guo L."/>
            <person name="Liang H."/>
            <person name="Lu P."/>
            <person name="Wu Y."/>
            <person name="Zhang Z."/>
            <person name="Ro D.K."/>
            <person name="Shang Y."/>
            <person name="Huang S."/>
            <person name="Yan J."/>
        </authorList>
    </citation>
    <scope>NUCLEOTIDE SEQUENCE [LARGE SCALE GENOMIC DNA]</scope>
    <source>
        <strain evidence="10">Ta-2019</strain>
    </source>
</reference>
<keyword evidence="5 6" id="KW-0067">ATP-binding</keyword>
<feature type="compositionally biased region" description="Basic residues" evidence="7">
    <location>
        <begin position="351"/>
        <end position="361"/>
    </location>
</feature>
<organism evidence="10 11">
    <name type="scientific">Taxus chinensis</name>
    <name type="common">Chinese yew</name>
    <name type="synonym">Taxus wallichiana var. chinensis</name>
    <dbReference type="NCBI Taxonomy" id="29808"/>
    <lineage>
        <taxon>Eukaryota</taxon>
        <taxon>Viridiplantae</taxon>
        <taxon>Streptophyta</taxon>
        <taxon>Embryophyta</taxon>
        <taxon>Tracheophyta</taxon>
        <taxon>Spermatophyta</taxon>
        <taxon>Pinopsida</taxon>
        <taxon>Pinidae</taxon>
        <taxon>Conifers II</taxon>
        <taxon>Cupressales</taxon>
        <taxon>Taxaceae</taxon>
        <taxon>Taxus</taxon>
    </lineage>
</organism>
<dbReference type="InterPro" id="IPR000270">
    <property type="entry name" value="PB1_dom"/>
</dbReference>
<evidence type="ECO:0008006" key="12">
    <source>
        <dbReference type="Google" id="ProtNLM"/>
    </source>
</evidence>
<dbReference type="SMART" id="SM00220">
    <property type="entry name" value="S_TKc"/>
    <property type="match status" value="1"/>
</dbReference>
<feature type="non-terminal residue" evidence="10">
    <location>
        <position position="1676"/>
    </location>
</feature>
<dbReference type="InterPro" id="IPR000719">
    <property type="entry name" value="Prot_kinase_dom"/>
</dbReference>
<dbReference type="InterPro" id="IPR017441">
    <property type="entry name" value="Protein_kinase_ATP_BS"/>
</dbReference>
<dbReference type="GO" id="GO:0005737">
    <property type="term" value="C:cytoplasm"/>
    <property type="evidence" value="ECO:0007669"/>
    <property type="project" value="TreeGrafter"/>
</dbReference>
<dbReference type="CDD" id="cd13999">
    <property type="entry name" value="STKc_MAP3K-like"/>
    <property type="match status" value="1"/>
</dbReference>
<dbReference type="EMBL" id="JAHRHJ020000010">
    <property type="protein sequence ID" value="KAH9297223.1"/>
    <property type="molecule type" value="Genomic_DNA"/>
</dbReference>
<dbReference type="GO" id="GO:0007165">
    <property type="term" value="P:signal transduction"/>
    <property type="evidence" value="ECO:0007669"/>
    <property type="project" value="TreeGrafter"/>
</dbReference>
<dbReference type="InterPro" id="IPR011009">
    <property type="entry name" value="Kinase-like_dom_sf"/>
</dbReference>
<keyword evidence="4" id="KW-0418">Kinase</keyword>
<protein>
    <recommendedName>
        <fullName evidence="12">Protein kinase domain-containing protein</fullName>
    </recommendedName>
</protein>
<keyword evidence="1" id="KW-0723">Serine/threonine-protein kinase</keyword>
<feature type="compositionally biased region" description="Basic and acidic residues" evidence="7">
    <location>
        <begin position="1283"/>
        <end position="1294"/>
    </location>
</feature>
<evidence type="ECO:0000259" key="9">
    <source>
        <dbReference type="PROSITE" id="PS51745"/>
    </source>
</evidence>
<dbReference type="PROSITE" id="PS51745">
    <property type="entry name" value="PB1"/>
    <property type="match status" value="1"/>
</dbReference>
<dbReference type="SMART" id="SM00666">
    <property type="entry name" value="PB1"/>
    <property type="match status" value="1"/>
</dbReference>
<feature type="region of interest" description="Disordered" evidence="7">
    <location>
        <begin position="345"/>
        <end position="366"/>
    </location>
</feature>
<evidence type="ECO:0000256" key="7">
    <source>
        <dbReference type="SAM" id="MobiDB-lite"/>
    </source>
</evidence>
<dbReference type="GO" id="GO:0004674">
    <property type="term" value="F:protein serine/threonine kinase activity"/>
    <property type="evidence" value="ECO:0007669"/>
    <property type="project" value="UniProtKB-KW"/>
</dbReference>
<feature type="binding site" evidence="6">
    <location>
        <position position="1486"/>
    </location>
    <ligand>
        <name>ATP</name>
        <dbReference type="ChEBI" id="CHEBI:30616"/>
    </ligand>
</feature>
<keyword evidence="11" id="KW-1185">Reference proteome</keyword>
<sequence length="1676" mass="187280">MMCMVEMGSVAPVAMAETENLAKEDGNLVRVKFLCSFGGSILPRPSDGKLRYAGGDTRIVSVARGVNYRELMAKLRELYEEETLSLKYQQPDDDLDALVSVLSDEDVCNMMDEYDRLEVGDGVCSRLRLFLFAAGDQQQQNLMSNGGSDDRDAEQRYVQALNSVVEISRQQSENNNNSIYNNNNHDNINSSSNNSSVVGNGSEAGIAQHVSMALPVSLMKPFLKGGGSAASSPPSSPSHHHPHHHKQVSASDQYYQRQISHQHHLYAHNSNLVQQEQFCDIQGQSHQYMSYSDVQGQEYVPTGQSEFNRGQSELNRHNQYGNHPHIPWRDTFQNIQGSDLPLKVQPEVSSRPHHHLHHHHHHESELHQEVAAVPGVEIPSKGKIDVDAHHLHSSHRVPSYHEIPGASVVEFPLQGQSEVDSYHQHLPSPHELQQNMGVEVPFKFQPEGGSRQQHFPLLQSDAGSHLQRVLTNSTPTWREISGLPGVEYPQKGQSNIGSGIHSGFVNGREYKQSLADTYVTHIESHGNSQQSEQLHVNVQSEVAVSAFSRGMVDGRLHNIQSHQCDLHCPTCSWQHEMPLTYHQAAQNSSDEIHHDQEHNSKDHLCEFAWSNSGQKGSFVHLMGKQLEQFQHIQNDNLVQKGTFVHPMGRQSEKFQHMQNNTLMQKGTFVHPVGRQSEQFQHIQNDNKLPQGAFNTCEYVYRDHHALIHSNLLQNNAFLHSMAGQVEHQLSQNDIEIEGSWNASYYASGPQISHDFGCTSHSANILDFHLASTPAVHEVNSSNNHERYLQNQYNVQVPWACDEYANQVNYVGNQLRGNLAPLNSHPSSNILGENHVTWPCQPHFAEEDDRFEAPNPSHLQKTFEGNSPSQRQYALVQSRQNISEVLVPHSYSEQSLPYSDQYGKDEISYQNVKDYGQYCPVIVVSEDLSLQVLNVGRDQSMLSAQKPDQLITFQDGKEKAKDRVLHGMNDQVEILIDGQANGAHSQGESMQNSFEQNNLWGHYHGLHPDDVYHIKEVDNFLEHASSDHYETRIHQLLPAEFGAGHGKFVDVNGKECIFEETKAFELENTSHSKLKPTMIESHLDDTFGIHLQANNGQGIGLVIGGEDESADSVLGKRYEQDIERPEDDYILRGMNTLNVSNFPDSNSKLSDVFEKNTIISDSNSNHFMGSHFTRKIEDLKFLTIEPVKGQTSYQSEIGITCVSDAFATENNQILSSSAFSHAITSVVALVSDQPTVSRSSVNFPPASSSSPQRSNEVACTTLPIYDQSPANSTNVALPENLWSETEKGRKPSEFDKNAILENKGMMPITEKMAVEHNSAVPEVPKQDQDVDNRMHENHLKSNTNVICWSTSRPMDSTLHGPSIPCSSVVSASQILGKRHSAGDEKEVVTGMAYKEVKDEDVFPTSDMEENIPQQEVTENNSLELIEGAHSGSVDKARKASAEAEAQALAKGLQMIRNVDLEEIRELGSGTYGTVYHGKWKGSDVAIKRIKASCFEGRPSEQERLIADFWKEASILGNLHHPNVISFYGVVRDGPGATLATVTEFMVNGSLKQVLRKKDRTIDRRKRLILAMDASFGMEYLHEKNVVHFDLKCENLLVNMRDPHRPVCKIGDMGLSKVKHQTLVSGGVRGTLPWMAPELLSGRSGVSDKIDVYSFGIVMWELLTGDEPYANMHCGSII</sequence>
<dbReference type="InterPro" id="IPR001245">
    <property type="entry name" value="Ser-Thr/Tyr_kinase_cat_dom"/>
</dbReference>
<dbReference type="InterPro" id="IPR053793">
    <property type="entry name" value="PB1-like"/>
</dbReference>
<feature type="domain" description="Protein kinase" evidence="8">
    <location>
        <begin position="1459"/>
        <end position="1676"/>
    </location>
</feature>
<name>A0AA38CDY5_TAXCH</name>
<accession>A0AA38CDY5</accession>
<dbReference type="FunFam" id="3.30.200.20:FF:000081">
    <property type="entry name" value="Octicosapeptide/phox/Bem1p domain kinase superfamily protein"/>
    <property type="match status" value="1"/>
</dbReference>
<dbReference type="SUPFAM" id="SSF56112">
    <property type="entry name" value="Protein kinase-like (PK-like)"/>
    <property type="match status" value="1"/>
</dbReference>